<evidence type="ECO:0000259" key="4">
    <source>
        <dbReference type="Pfam" id="PF02678"/>
    </source>
</evidence>
<reference evidence="6" key="1">
    <citation type="submission" date="2023-10" db="EMBL/GenBank/DDBJ databases">
        <authorList>
            <person name="Chen Y."/>
            <person name="Shah S."/>
            <person name="Dougan E. K."/>
            <person name="Thang M."/>
            <person name="Chan C."/>
        </authorList>
    </citation>
    <scope>NUCLEOTIDE SEQUENCE [LARGE SCALE GENOMIC DNA]</scope>
</reference>
<dbReference type="InterPro" id="IPR003829">
    <property type="entry name" value="Pirin_N_dom"/>
</dbReference>
<comment type="caution">
    <text evidence="6">The sequence shown here is derived from an EMBL/GenBank/DDBJ whole genome shotgun (WGS) entry which is preliminary data.</text>
</comment>
<gene>
    <name evidence="6" type="ORF">PCOR1329_LOCUS9019</name>
</gene>
<dbReference type="InterPro" id="IPR014710">
    <property type="entry name" value="RmlC-like_jellyroll"/>
</dbReference>
<dbReference type="SUPFAM" id="SSF51182">
    <property type="entry name" value="RmlC-like cupins"/>
    <property type="match status" value="1"/>
</dbReference>
<organism evidence="6 7">
    <name type="scientific">Prorocentrum cordatum</name>
    <dbReference type="NCBI Taxonomy" id="2364126"/>
    <lineage>
        <taxon>Eukaryota</taxon>
        <taxon>Sar</taxon>
        <taxon>Alveolata</taxon>
        <taxon>Dinophyceae</taxon>
        <taxon>Prorocentrales</taxon>
        <taxon>Prorocentraceae</taxon>
        <taxon>Prorocentrum</taxon>
    </lineage>
</organism>
<evidence type="ECO:0000256" key="2">
    <source>
        <dbReference type="RuleBase" id="RU003457"/>
    </source>
</evidence>
<evidence type="ECO:0000313" key="6">
    <source>
        <dbReference type="EMBL" id="CAK0801021.1"/>
    </source>
</evidence>
<dbReference type="InterPro" id="IPR011051">
    <property type="entry name" value="RmlC_Cupin_sf"/>
</dbReference>
<feature type="domain" description="Pirin C-terminal" evidence="5">
    <location>
        <begin position="144"/>
        <end position="246"/>
    </location>
</feature>
<feature type="domain" description="Pirin N-terminal" evidence="4">
    <location>
        <begin position="2"/>
        <end position="90"/>
    </location>
</feature>
<dbReference type="PIRSF" id="PIRSF006232">
    <property type="entry name" value="Pirin"/>
    <property type="match status" value="1"/>
</dbReference>
<dbReference type="InterPro" id="IPR012093">
    <property type="entry name" value="Pirin"/>
</dbReference>
<dbReference type="EMBL" id="CAUYUJ010002492">
    <property type="protein sequence ID" value="CAK0801021.1"/>
    <property type="molecule type" value="Genomic_DNA"/>
</dbReference>
<dbReference type="Gene3D" id="2.60.120.10">
    <property type="entry name" value="Jelly Rolls"/>
    <property type="match status" value="2"/>
</dbReference>
<proteinExistence type="inferred from homology"/>
<evidence type="ECO:0000313" key="7">
    <source>
        <dbReference type="Proteomes" id="UP001189429"/>
    </source>
</evidence>
<dbReference type="Pfam" id="PF02678">
    <property type="entry name" value="Pirin"/>
    <property type="match status" value="1"/>
</dbReference>
<dbReference type="Pfam" id="PF05726">
    <property type="entry name" value="Pirin_C"/>
    <property type="match status" value="1"/>
</dbReference>
<dbReference type="Proteomes" id="UP001189429">
    <property type="component" value="Unassembled WGS sequence"/>
</dbReference>
<dbReference type="PANTHER" id="PTHR13903:SF8">
    <property type="entry name" value="PIRIN"/>
    <property type="match status" value="1"/>
</dbReference>
<sequence>MCDEFGPTPSKGAYGDDSDEGFDVPWHPHHGMDILSYIIEGRGRHADSMGNRETFDSPGFQWISVGSGIEHAEGGGTPLGQNTHGFQIWMRMPAELMENDPEYGVVNPDEIPVVQLDRGQVRVISGAVDDVAGPARFAVTAQILDVELEAGAEWMYACPEGMDNAMFYAFKGSAVLNGGTKLAARQVCRFDTSGPRAASVVAGEEGFRMMVFTGKMTREDIVWHGPFVCSSRANLRSCFAKFQTGELPSKRADWDYKRISQKPK</sequence>
<evidence type="ECO:0000259" key="5">
    <source>
        <dbReference type="Pfam" id="PF05726"/>
    </source>
</evidence>
<dbReference type="CDD" id="cd02247">
    <property type="entry name" value="cupin_pirin_C"/>
    <property type="match status" value="1"/>
</dbReference>
<dbReference type="PANTHER" id="PTHR13903">
    <property type="entry name" value="PIRIN-RELATED"/>
    <property type="match status" value="1"/>
</dbReference>
<comment type="similarity">
    <text evidence="1 2">Belongs to the pirin family.</text>
</comment>
<evidence type="ECO:0000256" key="1">
    <source>
        <dbReference type="ARBA" id="ARBA00008416"/>
    </source>
</evidence>
<feature type="region of interest" description="Disordered" evidence="3">
    <location>
        <begin position="1"/>
        <end position="22"/>
    </location>
</feature>
<dbReference type="InterPro" id="IPR008778">
    <property type="entry name" value="Pirin_C_dom"/>
</dbReference>
<evidence type="ECO:0008006" key="8">
    <source>
        <dbReference type="Google" id="ProtNLM"/>
    </source>
</evidence>
<evidence type="ECO:0000256" key="3">
    <source>
        <dbReference type="SAM" id="MobiDB-lite"/>
    </source>
</evidence>
<protein>
    <recommendedName>
        <fullName evidence="8">Pirin</fullName>
    </recommendedName>
</protein>
<keyword evidence="7" id="KW-1185">Reference proteome</keyword>
<accession>A0ABN9Q5K7</accession>
<name>A0ABN9Q5K7_9DINO</name>